<dbReference type="Proteomes" id="UP001596004">
    <property type="component" value="Unassembled WGS sequence"/>
</dbReference>
<reference evidence="2" key="1">
    <citation type="journal article" date="2019" name="Int. J. Syst. Evol. Microbiol.">
        <title>The Global Catalogue of Microorganisms (GCM) 10K type strain sequencing project: providing services to taxonomists for standard genome sequencing and annotation.</title>
        <authorList>
            <consortium name="The Broad Institute Genomics Platform"/>
            <consortium name="The Broad Institute Genome Sequencing Center for Infectious Disease"/>
            <person name="Wu L."/>
            <person name="Ma J."/>
        </authorList>
    </citation>
    <scope>NUCLEOTIDE SEQUENCE [LARGE SCALE GENOMIC DNA]</scope>
    <source>
        <strain evidence="2">CGMCC 4.7132</strain>
    </source>
</reference>
<keyword evidence="2" id="KW-1185">Reference proteome</keyword>
<dbReference type="RefSeq" id="WP_380840142.1">
    <property type="nucleotide sequence ID" value="NZ_JBHSFP010000006.1"/>
</dbReference>
<gene>
    <name evidence="1" type="ORF">ACFO60_12145</name>
</gene>
<name>A0ABV9CGW3_9ACTN</name>
<accession>A0ABV9CGW3</accession>
<comment type="caution">
    <text evidence="1">The sequence shown here is derived from an EMBL/GenBank/DDBJ whole genome shotgun (WGS) entry which is preliminary data.</text>
</comment>
<evidence type="ECO:0008006" key="3">
    <source>
        <dbReference type="Google" id="ProtNLM"/>
    </source>
</evidence>
<evidence type="ECO:0000313" key="2">
    <source>
        <dbReference type="Proteomes" id="UP001596004"/>
    </source>
</evidence>
<protein>
    <recommendedName>
        <fullName evidence="3">CHAT domain-containing protein</fullName>
    </recommendedName>
</protein>
<evidence type="ECO:0000313" key="1">
    <source>
        <dbReference type="EMBL" id="MFC4531518.1"/>
    </source>
</evidence>
<dbReference type="EMBL" id="JBHSFP010000006">
    <property type="protein sequence ID" value="MFC4531518.1"/>
    <property type="molecule type" value="Genomic_DNA"/>
</dbReference>
<proteinExistence type="predicted"/>
<sequence length="581" mass="62926">MNIYVAREGSEVPVGEPLAPETGYEVVCNVGAPDPRSLLTPETGSAFPGEMLPSDAPELQAVLYVRGAPAGRAVRLQVPARGDSPWIRLPLPGQPAGTAVHAELTLYYGVVAVHVTAITVPVGGPPGRGRPTAKALYKLSRSFSGLGRLASRRLSVLVSGEPTSPALQVNGMSFAPNSISVEAKAVDDAVFAARKHLYRMQFGEGPVSRYSGSYGKSYDALVADLRVLANLGARLYDNLFPRPDVYTTMAELVRMEAASHVRPPILQVVGLGERPAPIPWAVLYDLPLGGVPSRYKPCRSIAEYGPGAPGSSAPARCPYEADHRDGDRWKPDQLCPWGFWGLSSIIEHPPYVEGRDLEHVVEDGGGGLPVSVLAVDSSDGLDLGLTRRHFDALTTRLGEAIIRPAITTLEGLCAELAGETMDVVYMYSHCGYDMAADGVGYDLYLRMYGDTLTPADVNQWTRTSGWPDPHWPRRHPLVILNGCHTTETVTGTFSSFVRSFANRAQASGVIGTEITMEQGLAGWAMELFLTEFVHGATVGEALRDTRWRMFARGNLMGLAYTPHCLAELTLRRALRMESPWY</sequence>
<organism evidence="1 2">
    <name type="scientific">Sphaerisporangium dianthi</name>
    <dbReference type="NCBI Taxonomy" id="1436120"/>
    <lineage>
        <taxon>Bacteria</taxon>
        <taxon>Bacillati</taxon>
        <taxon>Actinomycetota</taxon>
        <taxon>Actinomycetes</taxon>
        <taxon>Streptosporangiales</taxon>
        <taxon>Streptosporangiaceae</taxon>
        <taxon>Sphaerisporangium</taxon>
    </lineage>
</organism>